<dbReference type="Proteomes" id="UP000297225">
    <property type="component" value="Unassembled WGS sequence"/>
</dbReference>
<organism evidence="1 2">
    <name type="scientific">Porphyromonas levii</name>
    <dbReference type="NCBI Taxonomy" id="28114"/>
    <lineage>
        <taxon>Bacteria</taxon>
        <taxon>Pseudomonadati</taxon>
        <taxon>Bacteroidota</taxon>
        <taxon>Bacteroidia</taxon>
        <taxon>Bacteroidales</taxon>
        <taxon>Porphyromonadaceae</taxon>
        <taxon>Porphyromonas</taxon>
    </lineage>
</organism>
<gene>
    <name evidence="1" type="ORF">E4P47_01380</name>
</gene>
<accession>A0A4Y8WRN3</accession>
<evidence type="ECO:0000313" key="1">
    <source>
        <dbReference type="EMBL" id="TFH96907.1"/>
    </source>
</evidence>
<dbReference type="STRING" id="1122973.GCA_000379925_01536"/>
<evidence type="ECO:0000313" key="2">
    <source>
        <dbReference type="Proteomes" id="UP000297225"/>
    </source>
</evidence>
<name>A0A4Y8WRN3_9PORP</name>
<reference evidence="1 2" key="1">
    <citation type="submission" date="2019-03" db="EMBL/GenBank/DDBJ databases">
        <title>Porphyromonas levii Isolated from the Uterus of Dairy Cows.</title>
        <authorList>
            <person name="Francis A.M."/>
        </authorList>
    </citation>
    <scope>NUCLEOTIDE SEQUENCE [LARGE SCALE GENOMIC DNA]</scope>
    <source>
        <strain evidence="1 2">AF5678</strain>
    </source>
</reference>
<dbReference type="RefSeq" id="WP_018358769.1">
    <property type="nucleotide sequence ID" value="NZ_CP197400.1"/>
</dbReference>
<protein>
    <submittedName>
        <fullName evidence="1">Uncharacterized protein</fullName>
    </submittedName>
</protein>
<comment type="caution">
    <text evidence="1">The sequence shown here is derived from an EMBL/GenBank/DDBJ whole genome shotgun (WGS) entry which is preliminary data.</text>
</comment>
<proteinExistence type="predicted"/>
<keyword evidence="2" id="KW-1185">Reference proteome</keyword>
<dbReference type="EMBL" id="SPNC01000010">
    <property type="protein sequence ID" value="TFH96907.1"/>
    <property type="molecule type" value="Genomic_DNA"/>
</dbReference>
<sequence>MNFGSTKHSNERGWVWTWLLLLALLLLLIKSFLLGTYYVASPRALLFVAIQSMPHAVGDELLVELAKGEIVPAEYREQSGERLLVEVGGEPIQIVSAQVKGKVIGRLRL</sequence>
<dbReference type="AlphaFoldDB" id="A0A4Y8WRN3"/>